<gene>
    <name evidence="4" type="ORF">SAMN05216561_10167</name>
</gene>
<sequence>MTTARPAPGATPARRVIVIVTIASFSVAALLGVLALLGGGEFGETQVQVLLTTLVVGVVSVAVLCYLATAGTSYQAVGAFGGLAAVVPLATSLLMIWGGDDRFADGLVEAFGVGTIAAATLAQACLLLVLVAGRGPGLRVLLALTLLLATLLAAILSALVLGADADDDVTARLIGVIAILDVLGTVVVAALAKFGPEERGDGVRASVAVPPDLLDAVDRRAAEQGRTRQQVVEDALRSHIGSPTS</sequence>
<feature type="transmembrane region" description="Helical" evidence="2">
    <location>
        <begin position="110"/>
        <end position="133"/>
    </location>
</feature>
<dbReference type="InterPro" id="IPR002145">
    <property type="entry name" value="CopG"/>
</dbReference>
<dbReference type="STRING" id="1005945.SAMN05216561_10167"/>
<organism evidence="4 5">
    <name type="scientific">Nocardioides psychrotolerans</name>
    <dbReference type="NCBI Taxonomy" id="1005945"/>
    <lineage>
        <taxon>Bacteria</taxon>
        <taxon>Bacillati</taxon>
        <taxon>Actinomycetota</taxon>
        <taxon>Actinomycetes</taxon>
        <taxon>Propionibacteriales</taxon>
        <taxon>Nocardioidaceae</taxon>
        <taxon>Nocardioides</taxon>
    </lineage>
</organism>
<feature type="transmembrane region" description="Helical" evidence="2">
    <location>
        <begin position="76"/>
        <end position="98"/>
    </location>
</feature>
<protein>
    <submittedName>
        <fullName evidence="4">Ribbon-helix-helix protein, copG family</fullName>
    </submittedName>
</protein>
<feature type="domain" description="Ribbon-helix-helix protein CopG" evidence="3">
    <location>
        <begin position="206"/>
        <end position="240"/>
    </location>
</feature>
<dbReference type="Pfam" id="PF01402">
    <property type="entry name" value="RHH_1"/>
    <property type="match status" value="1"/>
</dbReference>
<feature type="region of interest" description="Disordered" evidence="1">
    <location>
        <begin position="221"/>
        <end position="245"/>
    </location>
</feature>
<feature type="transmembrane region" description="Helical" evidence="2">
    <location>
        <begin position="173"/>
        <end position="192"/>
    </location>
</feature>
<dbReference type="CDD" id="cd22231">
    <property type="entry name" value="RHH_NikR_HicB-like"/>
    <property type="match status" value="1"/>
</dbReference>
<evidence type="ECO:0000256" key="1">
    <source>
        <dbReference type="SAM" id="MobiDB-lite"/>
    </source>
</evidence>
<feature type="transmembrane region" description="Helical" evidence="2">
    <location>
        <begin position="140"/>
        <end position="161"/>
    </location>
</feature>
<keyword evidence="2" id="KW-1133">Transmembrane helix</keyword>
<evidence type="ECO:0000256" key="2">
    <source>
        <dbReference type="SAM" id="Phobius"/>
    </source>
</evidence>
<dbReference type="Proteomes" id="UP000198649">
    <property type="component" value="Unassembled WGS sequence"/>
</dbReference>
<proteinExistence type="predicted"/>
<dbReference type="OrthoDB" id="10016230at2"/>
<accession>A0A1I3BCY3</accession>
<dbReference type="EMBL" id="FOQG01000001">
    <property type="protein sequence ID" value="SFH60142.1"/>
    <property type="molecule type" value="Genomic_DNA"/>
</dbReference>
<keyword evidence="5" id="KW-1185">Reference proteome</keyword>
<feature type="transmembrane region" description="Helical" evidence="2">
    <location>
        <begin position="16"/>
        <end position="37"/>
    </location>
</feature>
<evidence type="ECO:0000259" key="3">
    <source>
        <dbReference type="Pfam" id="PF01402"/>
    </source>
</evidence>
<evidence type="ECO:0000313" key="4">
    <source>
        <dbReference type="EMBL" id="SFH60142.1"/>
    </source>
</evidence>
<keyword evidence="2" id="KW-0472">Membrane</keyword>
<name>A0A1I3BCY3_9ACTN</name>
<dbReference type="AlphaFoldDB" id="A0A1I3BCY3"/>
<feature type="transmembrane region" description="Helical" evidence="2">
    <location>
        <begin position="49"/>
        <end position="69"/>
    </location>
</feature>
<evidence type="ECO:0000313" key="5">
    <source>
        <dbReference type="Proteomes" id="UP000198649"/>
    </source>
</evidence>
<dbReference type="RefSeq" id="WP_091109465.1">
    <property type="nucleotide sequence ID" value="NZ_BKAF01000001.1"/>
</dbReference>
<keyword evidence="2" id="KW-0812">Transmembrane</keyword>
<reference evidence="4 5" key="1">
    <citation type="submission" date="2016-10" db="EMBL/GenBank/DDBJ databases">
        <authorList>
            <person name="de Groot N.N."/>
        </authorList>
    </citation>
    <scope>NUCLEOTIDE SEQUENCE [LARGE SCALE GENOMIC DNA]</scope>
    <source>
        <strain evidence="4 5">CGMCC 1.11156</strain>
    </source>
</reference>
<dbReference type="GO" id="GO:0006355">
    <property type="term" value="P:regulation of DNA-templated transcription"/>
    <property type="evidence" value="ECO:0007669"/>
    <property type="project" value="InterPro"/>
</dbReference>